<feature type="region of interest" description="Disordered" evidence="1">
    <location>
        <begin position="1"/>
        <end position="34"/>
    </location>
</feature>
<dbReference type="AlphaFoldDB" id="A0A2G8SAI2"/>
<organism evidence="2 3">
    <name type="scientific">Ganoderma sinense ZZ0214-1</name>
    <dbReference type="NCBI Taxonomy" id="1077348"/>
    <lineage>
        <taxon>Eukaryota</taxon>
        <taxon>Fungi</taxon>
        <taxon>Dikarya</taxon>
        <taxon>Basidiomycota</taxon>
        <taxon>Agaricomycotina</taxon>
        <taxon>Agaricomycetes</taxon>
        <taxon>Polyporales</taxon>
        <taxon>Polyporaceae</taxon>
        <taxon>Ganoderma</taxon>
    </lineage>
</organism>
<evidence type="ECO:0000313" key="2">
    <source>
        <dbReference type="EMBL" id="PIL30767.1"/>
    </source>
</evidence>
<feature type="compositionally biased region" description="Low complexity" evidence="1">
    <location>
        <begin position="1"/>
        <end position="21"/>
    </location>
</feature>
<accession>A0A2G8SAI2</accession>
<dbReference type="Proteomes" id="UP000230002">
    <property type="component" value="Unassembled WGS sequence"/>
</dbReference>
<dbReference type="EMBL" id="AYKW01000013">
    <property type="protein sequence ID" value="PIL30767.1"/>
    <property type="molecule type" value="Genomic_DNA"/>
</dbReference>
<evidence type="ECO:0000256" key="1">
    <source>
        <dbReference type="SAM" id="MobiDB-lite"/>
    </source>
</evidence>
<evidence type="ECO:0000313" key="3">
    <source>
        <dbReference type="Proteomes" id="UP000230002"/>
    </source>
</evidence>
<name>A0A2G8SAI2_9APHY</name>
<protein>
    <submittedName>
        <fullName evidence="2">Uncharacterized protein</fullName>
    </submittedName>
</protein>
<comment type="caution">
    <text evidence="2">The sequence shown here is derived from an EMBL/GenBank/DDBJ whole genome shotgun (WGS) entry which is preliminary data.</text>
</comment>
<sequence>MASTSSSAIPPSPQPSESASSTDPQLQELQAEEHNVDFDPAEKLPLTDLLPNEQLPPWLNPMFTDVASPRLLPRCWFGIPFSRNAMVRYAINFGLDRPYTNGPRKGEVDMGRTWVTVCNDFREATGMAIALRDVLDCDGLILAFFSNWEAKSVTTKMLNQCMWLLREMGHDDDDRPLWYLDRDFL</sequence>
<dbReference type="OrthoDB" id="2750890at2759"/>
<proteinExistence type="predicted"/>
<keyword evidence="3" id="KW-1185">Reference proteome</keyword>
<reference evidence="2 3" key="1">
    <citation type="journal article" date="2015" name="Sci. Rep.">
        <title>Chromosome-level genome map provides insights into diverse defense mechanisms in the medicinal fungus Ganoderma sinense.</title>
        <authorList>
            <person name="Zhu Y."/>
            <person name="Xu J."/>
            <person name="Sun C."/>
            <person name="Zhou S."/>
            <person name="Xu H."/>
            <person name="Nelson D.R."/>
            <person name="Qian J."/>
            <person name="Song J."/>
            <person name="Luo H."/>
            <person name="Xiang L."/>
            <person name="Li Y."/>
            <person name="Xu Z."/>
            <person name="Ji A."/>
            <person name="Wang L."/>
            <person name="Lu S."/>
            <person name="Hayward A."/>
            <person name="Sun W."/>
            <person name="Li X."/>
            <person name="Schwartz D.C."/>
            <person name="Wang Y."/>
            <person name="Chen S."/>
        </authorList>
    </citation>
    <scope>NUCLEOTIDE SEQUENCE [LARGE SCALE GENOMIC DNA]</scope>
    <source>
        <strain evidence="2 3">ZZ0214-1</strain>
    </source>
</reference>
<gene>
    <name evidence="2" type="ORF">GSI_06935</name>
</gene>